<reference evidence="4 5" key="1">
    <citation type="submission" date="2016-10" db="EMBL/GenBank/DDBJ databases">
        <authorList>
            <person name="Varghese N."/>
            <person name="Submissions S."/>
        </authorList>
    </citation>
    <scope>NUCLEOTIDE SEQUENCE [LARGE SCALE GENOMIC DNA]</scope>
    <source>
        <strain evidence="4 5">LMG 22274</strain>
    </source>
</reference>
<gene>
    <name evidence="4" type="ORF">SAMN05216550_12536</name>
</gene>
<evidence type="ECO:0000259" key="3">
    <source>
        <dbReference type="PROSITE" id="PS50075"/>
    </source>
</evidence>
<keyword evidence="1" id="KW-0596">Phosphopantetheine</keyword>
<sequence>MQTQATSLAQPLDADVRELFATLLGLAPHEIGDDQDFFELGGDSLLVIKLVARIRRKLGVELAPGDVFDHPSVASLSALLAARQGA</sequence>
<dbReference type="Gene3D" id="1.10.1200.10">
    <property type="entry name" value="ACP-like"/>
    <property type="match status" value="1"/>
</dbReference>
<evidence type="ECO:0000313" key="4">
    <source>
        <dbReference type="EMBL" id="SEK13787.1"/>
    </source>
</evidence>
<dbReference type="GeneID" id="61307955"/>
<dbReference type="InterPro" id="IPR009081">
    <property type="entry name" value="PP-bd_ACP"/>
</dbReference>
<evidence type="ECO:0000256" key="1">
    <source>
        <dbReference type="ARBA" id="ARBA00022450"/>
    </source>
</evidence>
<evidence type="ECO:0000256" key="2">
    <source>
        <dbReference type="ARBA" id="ARBA00022553"/>
    </source>
</evidence>
<dbReference type="PANTHER" id="PTHR45527">
    <property type="entry name" value="NONRIBOSOMAL PEPTIDE SYNTHETASE"/>
    <property type="match status" value="1"/>
</dbReference>
<accession>A0A1A5X5T8</accession>
<protein>
    <submittedName>
        <fullName evidence="4">Acyl carrier protein</fullName>
    </submittedName>
</protein>
<dbReference type="SUPFAM" id="SSF47336">
    <property type="entry name" value="ACP-like"/>
    <property type="match status" value="1"/>
</dbReference>
<dbReference type="EMBL" id="FNZM01000025">
    <property type="protein sequence ID" value="SEK13787.1"/>
    <property type="molecule type" value="Genomic_DNA"/>
</dbReference>
<organism evidence="4 5">
    <name type="scientific">Paraburkholderia tropica</name>
    <dbReference type="NCBI Taxonomy" id="92647"/>
    <lineage>
        <taxon>Bacteria</taxon>
        <taxon>Pseudomonadati</taxon>
        <taxon>Pseudomonadota</taxon>
        <taxon>Betaproteobacteria</taxon>
        <taxon>Burkholderiales</taxon>
        <taxon>Burkholderiaceae</taxon>
        <taxon>Paraburkholderia</taxon>
    </lineage>
</organism>
<feature type="domain" description="Carrier" evidence="3">
    <location>
        <begin position="10"/>
        <end position="84"/>
    </location>
</feature>
<comment type="caution">
    <text evidence="4">The sequence shown here is derived from an EMBL/GenBank/DDBJ whole genome shotgun (WGS) entry which is preliminary data.</text>
</comment>
<dbReference type="SMART" id="SM01294">
    <property type="entry name" value="PKS_PP_betabranch"/>
    <property type="match status" value="1"/>
</dbReference>
<dbReference type="PROSITE" id="PS00012">
    <property type="entry name" value="PHOSPHOPANTETHEINE"/>
    <property type="match status" value="1"/>
</dbReference>
<dbReference type="AlphaFoldDB" id="A0A1A5X5T8"/>
<dbReference type="InterPro" id="IPR036736">
    <property type="entry name" value="ACP-like_sf"/>
</dbReference>
<evidence type="ECO:0000313" key="5">
    <source>
        <dbReference type="Proteomes" id="UP000183529"/>
    </source>
</evidence>
<keyword evidence="2" id="KW-0597">Phosphoprotein</keyword>
<dbReference type="GO" id="GO:0044550">
    <property type="term" value="P:secondary metabolite biosynthetic process"/>
    <property type="evidence" value="ECO:0007669"/>
    <property type="project" value="TreeGrafter"/>
</dbReference>
<dbReference type="PROSITE" id="PS50075">
    <property type="entry name" value="CARRIER"/>
    <property type="match status" value="1"/>
</dbReference>
<dbReference type="InterPro" id="IPR020806">
    <property type="entry name" value="PKS_PP-bd"/>
</dbReference>
<dbReference type="OrthoDB" id="6297021at2"/>
<dbReference type="PANTHER" id="PTHR45527:SF1">
    <property type="entry name" value="FATTY ACID SYNTHASE"/>
    <property type="match status" value="1"/>
</dbReference>
<dbReference type="InterPro" id="IPR006162">
    <property type="entry name" value="Ppantetheine_attach_site"/>
</dbReference>
<dbReference type="Proteomes" id="UP000183529">
    <property type="component" value="Unassembled WGS sequence"/>
</dbReference>
<proteinExistence type="predicted"/>
<dbReference type="GO" id="GO:0031177">
    <property type="term" value="F:phosphopantetheine binding"/>
    <property type="evidence" value="ECO:0007669"/>
    <property type="project" value="InterPro"/>
</dbReference>
<dbReference type="Pfam" id="PF00550">
    <property type="entry name" value="PP-binding"/>
    <property type="match status" value="1"/>
</dbReference>
<dbReference type="GO" id="GO:0005737">
    <property type="term" value="C:cytoplasm"/>
    <property type="evidence" value="ECO:0007669"/>
    <property type="project" value="TreeGrafter"/>
</dbReference>
<dbReference type="GO" id="GO:0043041">
    <property type="term" value="P:amino acid activation for nonribosomal peptide biosynthetic process"/>
    <property type="evidence" value="ECO:0007669"/>
    <property type="project" value="TreeGrafter"/>
</dbReference>
<dbReference type="SMART" id="SM00823">
    <property type="entry name" value="PKS_PP"/>
    <property type="match status" value="1"/>
</dbReference>
<name>A0A1A5X5T8_9BURK</name>
<dbReference type="RefSeq" id="WP_065062885.1">
    <property type="nucleotide sequence ID" value="NZ_CADFGN010000006.1"/>
</dbReference>